<keyword evidence="3 9" id="KW-0853">WD repeat</keyword>
<evidence type="ECO:0000256" key="10">
    <source>
        <dbReference type="SAM" id="MobiDB-lite"/>
    </source>
</evidence>
<feature type="repeat" description="WD" evidence="9">
    <location>
        <begin position="157"/>
        <end position="198"/>
    </location>
</feature>
<dbReference type="PROSITE" id="PS50082">
    <property type="entry name" value="WD_REPEATS_2"/>
    <property type="match status" value="3"/>
</dbReference>
<dbReference type="PROSITE" id="PS50294">
    <property type="entry name" value="WD_REPEATS_REGION"/>
    <property type="match status" value="2"/>
</dbReference>
<evidence type="ECO:0000256" key="7">
    <source>
        <dbReference type="ARBA" id="ARBA00023204"/>
    </source>
</evidence>
<evidence type="ECO:0000256" key="9">
    <source>
        <dbReference type="PROSITE-ProRule" id="PRU00221"/>
    </source>
</evidence>
<evidence type="ECO:0000256" key="5">
    <source>
        <dbReference type="ARBA" id="ARBA00022763"/>
    </source>
</evidence>
<evidence type="ECO:0000313" key="12">
    <source>
        <dbReference type="EMBL" id="CEP02803.1"/>
    </source>
</evidence>
<dbReference type="OrthoDB" id="71227at2759"/>
<dbReference type="GO" id="GO:0033186">
    <property type="term" value="C:CAF-1 complex"/>
    <property type="evidence" value="ECO:0007669"/>
    <property type="project" value="TreeGrafter"/>
</dbReference>
<dbReference type="SUPFAM" id="SSF50978">
    <property type="entry name" value="WD40 repeat-like"/>
    <property type="match status" value="1"/>
</dbReference>
<evidence type="ECO:0000313" key="13">
    <source>
        <dbReference type="Proteomes" id="UP000039324"/>
    </source>
</evidence>
<feature type="domain" description="CAF1B/HIR1 beta-propeller" evidence="11">
    <location>
        <begin position="1"/>
        <end position="350"/>
    </location>
</feature>
<evidence type="ECO:0000259" key="11">
    <source>
        <dbReference type="Pfam" id="PF24105"/>
    </source>
</evidence>
<evidence type="ECO:0000256" key="6">
    <source>
        <dbReference type="ARBA" id="ARBA00022853"/>
    </source>
</evidence>
<proteinExistence type="inferred from homology"/>
<dbReference type="GO" id="GO:0005634">
    <property type="term" value="C:nucleus"/>
    <property type="evidence" value="ECO:0007669"/>
    <property type="project" value="UniProtKB-SubCell"/>
</dbReference>
<name>A0A0G4J5C6_PLABS</name>
<dbReference type="AlphaFoldDB" id="A0A0G4J5C6"/>
<dbReference type="InterPro" id="IPR045145">
    <property type="entry name" value="PTHR15271"/>
</dbReference>
<comment type="similarity">
    <text evidence="2">Belongs to the WD repeat HIR1 family.</text>
</comment>
<dbReference type="Pfam" id="PF24105">
    <property type="entry name" value="Beta-prop_CAF1B_HIR1"/>
    <property type="match status" value="1"/>
</dbReference>
<feature type="repeat" description="WD" evidence="9">
    <location>
        <begin position="115"/>
        <end position="156"/>
    </location>
</feature>
<keyword evidence="4" id="KW-0677">Repeat</keyword>
<evidence type="ECO:0000256" key="3">
    <source>
        <dbReference type="ARBA" id="ARBA00022574"/>
    </source>
</evidence>
<dbReference type="EMBL" id="CDSF01000133">
    <property type="protein sequence ID" value="CEP02803.1"/>
    <property type="molecule type" value="Genomic_DNA"/>
</dbReference>
<feature type="region of interest" description="Disordered" evidence="10">
    <location>
        <begin position="368"/>
        <end position="459"/>
    </location>
</feature>
<dbReference type="OMA" id="CTTPEIS"/>
<dbReference type="Gene3D" id="2.130.10.10">
    <property type="entry name" value="YVTN repeat-like/Quinoprotein amine dehydrogenase"/>
    <property type="match status" value="2"/>
</dbReference>
<dbReference type="GO" id="GO:0006334">
    <property type="term" value="P:nucleosome assembly"/>
    <property type="evidence" value="ECO:0007669"/>
    <property type="project" value="TreeGrafter"/>
</dbReference>
<keyword evidence="6" id="KW-0156">Chromatin regulator</keyword>
<dbReference type="GO" id="GO:0006281">
    <property type="term" value="P:DNA repair"/>
    <property type="evidence" value="ECO:0007669"/>
    <property type="project" value="UniProtKB-KW"/>
</dbReference>
<dbReference type="InterPro" id="IPR055410">
    <property type="entry name" value="Beta-prop_CAF1B_HIR1"/>
</dbReference>
<evidence type="ECO:0000256" key="1">
    <source>
        <dbReference type="ARBA" id="ARBA00004123"/>
    </source>
</evidence>
<comment type="subcellular location">
    <subcellularLocation>
        <location evidence="1">Nucleus</location>
    </subcellularLocation>
</comment>
<gene>
    <name evidence="12" type="ORF">PBRA_002770</name>
</gene>
<keyword evidence="13" id="KW-1185">Reference proteome</keyword>
<reference evidence="12 13" key="1">
    <citation type="submission" date="2015-02" db="EMBL/GenBank/DDBJ databases">
        <authorList>
            <person name="Chooi Y.-H."/>
        </authorList>
    </citation>
    <scope>NUCLEOTIDE SEQUENCE [LARGE SCALE GENOMIC DNA]</scope>
    <source>
        <strain evidence="12">E3</strain>
    </source>
</reference>
<dbReference type="GO" id="GO:0006335">
    <property type="term" value="P:DNA replication-dependent chromatin assembly"/>
    <property type="evidence" value="ECO:0007669"/>
    <property type="project" value="InterPro"/>
</dbReference>
<dbReference type="SMART" id="SM00320">
    <property type="entry name" value="WD40"/>
    <property type="match status" value="5"/>
</dbReference>
<organism evidence="12 13">
    <name type="scientific">Plasmodiophora brassicae</name>
    <name type="common">Clubroot disease agent</name>
    <dbReference type="NCBI Taxonomy" id="37360"/>
    <lineage>
        <taxon>Eukaryota</taxon>
        <taxon>Sar</taxon>
        <taxon>Rhizaria</taxon>
        <taxon>Endomyxa</taxon>
        <taxon>Phytomyxea</taxon>
        <taxon>Plasmodiophorida</taxon>
        <taxon>Plasmodiophoridae</taxon>
        <taxon>Plasmodiophora</taxon>
    </lineage>
</organism>
<protein>
    <recommendedName>
        <fullName evidence="11">CAF1B/HIR1 beta-propeller domain-containing protein</fullName>
    </recommendedName>
</protein>
<keyword evidence="8" id="KW-0539">Nucleus</keyword>
<keyword evidence="5" id="KW-0227">DNA damage</keyword>
<dbReference type="PANTHER" id="PTHR15271:SF4">
    <property type="entry name" value="CHROMATIN ASSEMBLY FACTOR 1 SUBUNIT B"/>
    <property type="match status" value="1"/>
</dbReference>
<feature type="repeat" description="WD" evidence="9">
    <location>
        <begin position="62"/>
        <end position="102"/>
    </location>
</feature>
<evidence type="ECO:0000256" key="8">
    <source>
        <dbReference type="ARBA" id="ARBA00023242"/>
    </source>
</evidence>
<dbReference type="InterPro" id="IPR015943">
    <property type="entry name" value="WD40/YVTN_repeat-like_dom_sf"/>
</dbReference>
<keyword evidence="7" id="KW-0234">DNA repair</keyword>
<dbReference type="STRING" id="37360.A0A0G4J5C6"/>
<evidence type="ECO:0000256" key="4">
    <source>
        <dbReference type="ARBA" id="ARBA00022737"/>
    </source>
</evidence>
<dbReference type="InterPro" id="IPR036322">
    <property type="entry name" value="WD40_repeat_dom_sf"/>
</dbReference>
<accession>A0A0G4J5C6</accession>
<dbReference type="InterPro" id="IPR001680">
    <property type="entry name" value="WD40_rpt"/>
</dbReference>
<feature type="compositionally biased region" description="Low complexity" evidence="10">
    <location>
        <begin position="409"/>
        <end position="433"/>
    </location>
</feature>
<dbReference type="Proteomes" id="UP000039324">
    <property type="component" value="Unassembled WGS sequence"/>
</dbReference>
<sequence length="459" mass="49877">MRVETIQIHWHATEAQPCMPVFSLDAGPDGRLATGGADNHVRVWRVEWPADGAAHVRHLASMDRHTGAVNCVRFAKDGRIASGSDDKYVFVWKRSEGGAAPSEGSEEAWVVSQVLSGHSSDVTSVAWSPTSARIVSGEVQHKVIVWDAASGEQIYVFKQHSKLVKGVAWDPLDQFIVSTSCDKTCNVYQIESGRVVSAKPKVLPSFAGDSIMALFRRPTWSPDGTFLVTPTGVHDSTSCTFLWHRRYLDKPLYIYSSPHRHTVATAFSPVLYKLQSTAKVHDGLPSYRMVFAVAYRDGVVIYDTERDLPLASIAGLHYMPITDLAWAPDGCTLFVSSAEGFVSAITFDPSDIGEVVCGEVRDAAVLEVDPSPQSPSKSDTKGLARGSDTSTVITPTKGPRRITPELITTSSEPEVRPVSSPPVSESRPVSTPSQPESQPVNVLQPRRVPLVFMGSRAGP</sequence>
<dbReference type="PANTHER" id="PTHR15271">
    <property type="entry name" value="CHROMATIN ASSEMBLY FACTOR 1 SUBUNIT B"/>
    <property type="match status" value="1"/>
</dbReference>
<evidence type="ECO:0000256" key="2">
    <source>
        <dbReference type="ARBA" id="ARBA00007306"/>
    </source>
</evidence>